<dbReference type="GO" id="GO:0016491">
    <property type="term" value="F:oxidoreductase activity"/>
    <property type="evidence" value="ECO:0007669"/>
    <property type="project" value="UniProtKB-KW"/>
</dbReference>
<dbReference type="CDD" id="cd02150">
    <property type="entry name" value="nitroreductase"/>
    <property type="match status" value="1"/>
</dbReference>
<protein>
    <submittedName>
        <fullName evidence="5">Nitroreductase</fullName>
    </submittedName>
</protein>
<dbReference type="Gene3D" id="3.40.109.10">
    <property type="entry name" value="NADH Oxidase"/>
    <property type="match status" value="1"/>
</dbReference>
<evidence type="ECO:0000256" key="1">
    <source>
        <dbReference type="ARBA" id="ARBA00022630"/>
    </source>
</evidence>
<evidence type="ECO:0000259" key="4">
    <source>
        <dbReference type="Pfam" id="PF00881"/>
    </source>
</evidence>
<dbReference type="SUPFAM" id="SSF55469">
    <property type="entry name" value="FMN-dependent nitroreductase-like"/>
    <property type="match status" value="1"/>
</dbReference>
<dbReference type="PANTHER" id="PTHR23026">
    <property type="entry name" value="NADPH NITROREDUCTASE"/>
    <property type="match status" value="1"/>
</dbReference>
<gene>
    <name evidence="5" type="ORF">METEAL_29970</name>
</gene>
<reference evidence="6" key="1">
    <citation type="journal article" date="2023" name="Int. J. Syst. Evol. Microbiol.">
        <title>Mesoterricola silvestris gen. nov., sp. nov., Mesoterricola sediminis sp. nov., Geothrix oryzae sp. nov., Geothrix edaphica sp. nov., Geothrix rubra sp. nov., and Geothrix limicola sp. nov., six novel members of Acidobacteriota isolated from soils.</title>
        <authorList>
            <person name="Itoh H."/>
            <person name="Sugisawa Y."/>
            <person name="Mise K."/>
            <person name="Xu Z."/>
            <person name="Kuniyasu M."/>
            <person name="Ushijima N."/>
            <person name="Kawano K."/>
            <person name="Kobayashi E."/>
            <person name="Shiratori Y."/>
            <person name="Masuda Y."/>
            <person name="Senoo K."/>
        </authorList>
    </citation>
    <scope>NUCLEOTIDE SEQUENCE [LARGE SCALE GENOMIC DNA]</scope>
    <source>
        <strain evidence="6">W79</strain>
    </source>
</reference>
<keyword evidence="3" id="KW-0560">Oxidoreductase</keyword>
<evidence type="ECO:0000256" key="2">
    <source>
        <dbReference type="ARBA" id="ARBA00022643"/>
    </source>
</evidence>
<evidence type="ECO:0000256" key="3">
    <source>
        <dbReference type="ARBA" id="ARBA00023002"/>
    </source>
</evidence>
<dbReference type="EMBL" id="AP027080">
    <property type="protein sequence ID" value="BDU73823.1"/>
    <property type="molecule type" value="Genomic_DNA"/>
</dbReference>
<accession>A0AA48KCS9</accession>
<dbReference type="Proteomes" id="UP001238179">
    <property type="component" value="Chromosome"/>
</dbReference>
<dbReference type="RefSeq" id="WP_316412492.1">
    <property type="nucleotide sequence ID" value="NZ_AP027080.1"/>
</dbReference>
<dbReference type="Pfam" id="PF00881">
    <property type="entry name" value="Nitroreductase"/>
    <property type="match status" value="2"/>
</dbReference>
<feature type="domain" description="Nitroreductase" evidence="4">
    <location>
        <begin position="82"/>
        <end position="148"/>
    </location>
</feature>
<dbReference type="PANTHER" id="PTHR23026:SF90">
    <property type="entry name" value="IODOTYROSINE DEIODINASE 1"/>
    <property type="match status" value="1"/>
</dbReference>
<dbReference type="AlphaFoldDB" id="A0AA48KCS9"/>
<dbReference type="InterPro" id="IPR050627">
    <property type="entry name" value="Nitroreductase/BluB"/>
</dbReference>
<keyword evidence="1" id="KW-0285">Flavoprotein</keyword>
<dbReference type="InterPro" id="IPR029479">
    <property type="entry name" value="Nitroreductase"/>
</dbReference>
<sequence length="169" mass="18977">MDALEALNTRRSIRAFTPRPVSLDIVRELIRAAMHAPSAGNEQPWHFLIITDREILDKIPDFHPYAGMISESPVSVLVCGDPRQEKHPGMWVQDCAAATQNLLLAAHAKGLGAVWVGVHPREDRIEPLRKLIDLPEVVVPFALIPIGHPAESPESEDRYRPELIHLNKW</sequence>
<keyword evidence="6" id="KW-1185">Reference proteome</keyword>
<dbReference type="KEGG" id="msil:METEAL_29970"/>
<organism evidence="5 6">
    <name type="scientific">Mesoterricola silvestris</name>
    <dbReference type="NCBI Taxonomy" id="2927979"/>
    <lineage>
        <taxon>Bacteria</taxon>
        <taxon>Pseudomonadati</taxon>
        <taxon>Acidobacteriota</taxon>
        <taxon>Holophagae</taxon>
        <taxon>Holophagales</taxon>
        <taxon>Holophagaceae</taxon>
        <taxon>Mesoterricola</taxon>
    </lineage>
</organism>
<dbReference type="InterPro" id="IPR000415">
    <property type="entry name" value="Nitroreductase-like"/>
</dbReference>
<name>A0AA48KCS9_9BACT</name>
<evidence type="ECO:0000313" key="6">
    <source>
        <dbReference type="Proteomes" id="UP001238179"/>
    </source>
</evidence>
<proteinExistence type="predicted"/>
<feature type="domain" description="Nitroreductase" evidence="4">
    <location>
        <begin position="9"/>
        <end position="59"/>
    </location>
</feature>
<evidence type="ECO:0000313" key="5">
    <source>
        <dbReference type="EMBL" id="BDU73823.1"/>
    </source>
</evidence>
<keyword evidence="2" id="KW-0288">FMN</keyword>